<dbReference type="EMBL" id="NGMS01000001">
    <property type="protein sequence ID" value="OTP26977.1"/>
    <property type="molecule type" value="Genomic_DNA"/>
</dbReference>
<gene>
    <name evidence="1" type="ORF">A5802_000711</name>
</gene>
<proteinExistence type="predicted"/>
<dbReference type="AlphaFoldDB" id="A0A242KYF2"/>
<name>A0A242KYF2_ENTMU</name>
<dbReference type="RefSeq" id="WP_086334555.1">
    <property type="nucleotide sequence ID" value="NZ_NGMS01000001.1"/>
</dbReference>
<evidence type="ECO:0000313" key="1">
    <source>
        <dbReference type="EMBL" id="OTP26977.1"/>
    </source>
</evidence>
<evidence type="ECO:0008006" key="3">
    <source>
        <dbReference type="Google" id="ProtNLM"/>
    </source>
</evidence>
<reference evidence="1 2" key="1">
    <citation type="submission" date="2017-05" db="EMBL/GenBank/DDBJ databases">
        <title>The Genome Sequence of Enterococcus mundtii 6B1_DIV0119.</title>
        <authorList>
            <consortium name="The Broad Institute Genomics Platform"/>
            <consortium name="The Broad Institute Genomic Center for Infectious Diseases"/>
            <person name="Earl A."/>
            <person name="Manson A."/>
            <person name="Schwartman J."/>
            <person name="Gilmore M."/>
            <person name="Abouelleil A."/>
            <person name="Cao P."/>
            <person name="Chapman S."/>
            <person name="Cusick C."/>
            <person name="Shea T."/>
            <person name="Young S."/>
            <person name="Neafsey D."/>
            <person name="Nusbaum C."/>
            <person name="Birren B."/>
        </authorList>
    </citation>
    <scope>NUCLEOTIDE SEQUENCE [LARGE SCALE GENOMIC DNA]</scope>
    <source>
        <strain evidence="1 2">6B1_DIV0119</strain>
    </source>
</reference>
<protein>
    <recommendedName>
        <fullName evidence="3">Phage protein</fullName>
    </recommendedName>
</protein>
<dbReference type="InterPro" id="IPR024410">
    <property type="entry name" value="Phage_TAC_12"/>
</dbReference>
<sequence length="116" mass="13365">MELTINGKEYSFKFGVKFVREIDKRKPFEREGIQFGLGLVARVLPELQATNVATLSDVLYMANQTESPKIKQSELDDFIDDHEDIEALFDEVIKELRESNAGKLAMRQMDENKPKQ</sequence>
<dbReference type="Pfam" id="PF12363">
    <property type="entry name" value="Phage_TAC_12"/>
    <property type="match status" value="1"/>
</dbReference>
<dbReference type="Proteomes" id="UP000195024">
    <property type="component" value="Unassembled WGS sequence"/>
</dbReference>
<evidence type="ECO:0000313" key="2">
    <source>
        <dbReference type="Proteomes" id="UP000195024"/>
    </source>
</evidence>
<accession>A0A242KYF2</accession>
<organism evidence="1 2">
    <name type="scientific">Enterococcus mundtii</name>
    <dbReference type="NCBI Taxonomy" id="53346"/>
    <lineage>
        <taxon>Bacteria</taxon>
        <taxon>Bacillati</taxon>
        <taxon>Bacillota</taxon>
        <taxon>Bacilli</taxon>
        <taxon>Lactobacillales</taxon>
        <taxon>Enterococcaceae</taxon>
        <taxon>Enterococcus</taxon>
    </lineage>
</organism>
<comment type="caution">
    <text evidence="1">The sequence shown here is derived from an EMBL/GenBank/DDBJ whole genome shotgun (WGS) entry which is preliminary data.</text>
</comment>